<accession>A0A518XCY8</accession>
<dbReference type="PROSITE" id="PS01116">
    <property type="entry name" value="XANTH_URACIL_PERMASE"/>
    <property type="match status" value="1"/>
</dbReference>
<feature type="transmembrane region" description="Helical" evidence="8">
    <location>
        <begin position="252"/>
        <end position="273"/>
    </location>
</feature>
<evidence type="ECO:0000256" key="2">
    <source>
        <dbReference type="ARBA" id="ARBA00008821"/>
    </source>
</evidence>
<dbReference type="GO" id="GO:0042907">
    <property type="term" value="F:xanthine transmembrane transporter activity"/>
    <property type="evidence" value="ECO:0007669"/>
    <property type="project" value="TreeGrafter"/>
</dbReference>
<evidence type="ECO:0000313" key="9">
    <source>
        <dbReference type="EMBL" id="QDY41956.1"/>
    </source>
</evidence>
<dbReference type="Proteomes" id="UP000319411">
    <property type="component" value="Chromosome"/>
</dbReference>
<feature type="transmembrane region" description="Helical" evidence="8">
    <location>
        <begin position="392"/>
        <end position="411"/>
    </location>
</feature>
<dbReference type="PANTHER" id="PTHR42810:SF2">
    <property type="entry name" value="PURINE PERMEASE C1399.01C-RELATED"/>
    <property type="match status" value="1"/>
</dbReference>
<feature type="transmembrane region" description="Helical" evidence="8">
    <location>
        <begin position="21"/>
        <end position="44"/>
    </location>
</feature>
<feature type="transmembrane region" description="Helical" evidence="8">
    <location>
        <begin position="144"/>
        <end position="164"/>
    </location>
</feature>
<evidence type="ECO:0000256" key="6">
    <source>
        <dbReference type="ARBA" id="ARBA00022989"/>
    </source>
</evidence>
<organism evidence="9 10">
    <name type="scientific">Candidatus Pantoea soli</name>
    <dbReference type="NCBI Taxonomy" id="3098669"/>
    <lineage>
        <taxon>Bacteria</taxon>
        <taxon>Pseudomonadati</taxon>
        <taxon>Pseudomonadota</taxon>
        <taxon>Gammaproteobacteria</taxon>
        <taxon>Enterobacterales</taxon>
        <taxon>Erwiniaceae</taxon>
        <taxon>Pantoea</taxon>
    </lineage>
</organism>
<sequence length="459" mass="47838">MSHPQEKGLLYGLDDRIGPAPAFFAALQHVLASVVGIITPPLIIGSVLGLQAYIPYLISMSLLVSGLGTFLQARRVLGIGAGMICLQGTSFAFLGVILSGGLMVKAQGGSPEEMLAMIFGCNLVAALIPMLISRCIAPLRKVLTPVVTGTVITLIGISLIKVSITDWAGGHHAADFGAPGNLALGALTLLVIIVLNRAHNRWMRLVAVVAGIGVGCIAAALTGHLPLKPMADAHWLVLPTFLRFGFNFDWTLFVPVALVSVICVIEAVGDLTANCLISRQPLTGEGFQRRLQGGILADGISCLLAALFSAFPNTTFAQNNGVIQMTGVASRYVGMVIGVMLVLLGIFPVIGDLLQQIPPPVLGGATLVMFGSVVAAGIRVMTQSPLGRREMLIVAVSFGIGLGVEAVPDVLKQFPPLVSHLFGHAVTTGGILAMLLNVVLPSELPQPVTLNAAEKSPDA</sequence>
<reference evidence="9 10" key="1">
    <citation type="submission" date="2018-10" db="EMBL/GenBank/DDBJ databases">
        <title>Genome Sequencing of Pantoea dispersa DSM 32899.</title>
        <authorList>
            <person name="Nawrath M."/>
            <person name="Ottenheim C."/>
            <person name="Wilm A."/>
            <person name="Zimmermann W."/>
            <person name="Wu J.C."/>
        </authorList>
    </citation>
    <scope>NUCLEOTIDE SEQUENCE [LARGE SCALE GENOMIC DNA]</scope>
    <source>
        <strain evidence="9 10">DSM 32899</strain>
    </source>
</reference>
<dbReference type="NCBIfam" id="TIGR03173">
    <property type="entry name" value="pbuX"/>
    <property type="match status" value="1"/>
</dbReference>
<comment type="subcellular location">
    <subcellularLocation>
        <location evidence="1">Cell membrane</location>
        <topology evidence="1">Multi-pass membrane protein</topology>
    </subcellularLocation>
</comment>
<dbReference type="PANTHER" id="PTHR42810">
    <property type="entry name" value="PURINE PERMEASE C1399.01C-RELATED"/>
    <property type="match status" value="1"/>
</dbReference>
<feature type="transmembrane region" description="Helical" evidence="8">
    <location>
        <begin position="361"/>
        <end position="380"/>
    </location>
</feature>
<keyword evidence="7 8" id="KW-0472">Membrane</keyword>
<evidence type="ECO:0000256" key="4">
    <source>
        <dbReference type="ARBA" id="ARBA00022475"/>
    </source>
</evidence>
<feature type="transmembrane region" description="Helical" evidence="8">
    <location>
        <begin position="418"/>
        <end position="440"/>
    </location>
</feature>
<feature type="transmembrane region" description="Helical" evidence="8">
    <location>
        <begin position="83"/>
        <end position="102"/>
    </location>
</feature>
<dbReference type="EMBL" id="CP032702">
    <property type="protein sequence ID" value="QDY41956.1"/>
    <property type="molecule type" value="Genomic_DNA"/>
</dbReference>
<dbReference type="OrthoDB" id="9805749at2"/>
<dbReference type="KEGG" id="pdis:D8B20_08660"/>
<comment type="similarity">
    <text evidence="2">Belongs to the nucleobase:cation symporter-2 (NCS2) (TC 2.A.40) family.</text>
</comment>
<feature type="transmembrane region" description="Helical" evidence="8">
    <location>
        <begin position="332"/>
        <end position="354"/>
    </location>
</feature>
<dbReference type="InterPro" id="IPR017588">
    <property type="entry name" value="UacT-like"/>
</dbReference>
<evidence type="ECO:0000313" key="10">
    <source>
        <dbReference type="Proteomes" id="UP000319411"/>
    </source>
</evidence>
<dbReference type="InterPro" id="IPR006042">
    <property type="entry name" value="Xan_ur_permease"/>
</dbReference>
<dbReference type="Pfam" id="PF00860">
    <property type="entry name" value="Xan_ur_permease"/>
    <property type="match status" value="1"/>
</dbReference>
<feature type="transmembrane region" description="Helical" evidence="8">
    <location>
        <begin position="202"/>
        <end position="221"/>
    </location>
</feature>
<protein>
    <submittedName>
        <fullName evidence="9">Purine permease</fullName>
    </submittedName>
</protein>
<feature type="transmembrane region" description="Helical" evidence="8">
    <location>
        <begin position="176"/>
        <end position="195"/>
    </location>
</feature>
<dbReference type="NCBIfam" id="NF037981">
    <property type="entry name" value="NCS2_1"/>
    <property type="match status" value="1"/>
</dbReference>
<dbReference type="InterPro" id="IPR006043">
    <property type="entry name" value="NCS2"/>
</dbReference>
<feature type="transmembrane region" description="Helical" evidence="8">
    <location>
        <begin position="50"/>
        <end position="71"/>
    </location>
</feature>
<dbReference type="RefSeq" id="WP_145888487.1">
    <property type="nucleotide sequence ID" value="NZ_CP032702.1"/>
</dbReference>
<evidence type="ECO:0000256" key="5">
    <source>
        <dbReference type="ARBA" id="ARBA00022692"/>
    </source>
</evidence>
<dbReference type="NCBIfam" id="TIGR00801">
    <property type="entry name" value="ncs2"/>
    <property type="match status" value="1"/>
</dbReference>
<gene>
    <name evidence="9" type="ORF">D8B20_08660</name>
</gene>
<keyword evidence="10" id="KW-1185">Reference proteome</keyword>
<keyword evidence="4" id="KW-1003">Cell membrane</keyword>
<keyword evidence="3" id="KW-0813">Transport</keyword>
<evidence type="ECO:0000256" key="7">
    <source>
        <dbReference type="ARBA" id="ARBA00023136"/>
    </source>
</evidence>
<evidence type="ECO:0000256" key="1">
    <source>
        <dbReference type="ARBA" id="ARBA00004651"/>
    </source>
</evidence>
<dbReference type="GO" id="GO:0005886">
    <property type="term" value="C:plasma membrane"/>
    <property type="evidence" value="ECO:0007669"/>
    <property type="project" value="UniProtKB-SubCell"/>
</dbReference>
<name>A0A518XCY8_9GAMM</name>
<keyword evidence="5 8" id="KW-0812">Transmembrane</keyword>
<dbReference type="AlphaFoldDB" id="A0A518XCY8"/>
<feature type="transmembrane region" description="Helical" evidence="8">
    <location>
        <begin position="114"/>
        <end position="132"/>
    </location>
</feature>
<keyword evidence="6 8" id="KW-1133">Transmembrane helix</keyword>
<evidence type="ECO:0000256" key="8">
    <source>
        <dbReference type="SAM" id="Phobius"/>
    </source>
</evidence>
<evidence type="ECO:0000256" key="3">
    <source>
        <dbReference type="ARBA" id="ARBA00022448"/>
    </source>
</evidence>
<proteinExistence type="inferred from homology"/>